<gene>
    <name evidence="2" type="ORF">DFH08DRAFT_941151</name>
</gene>
<comment type="caution">
    <text evidence="2">The sequence shown here is derived from an EMBL/GenBank/DDBJ whole genome shotgun (WGS) entry which is preliminary data.</text>
</comment>
<dbReference type="EMBL" id="JARIHO010000043">
    <property type="protein sequence ID" value="KAJ7325856.1"/>
    <property type="molecule type" value="Genomic_DNA"/>
</dbReference>
<proteinExistence type="predicted"/>
<protein>
    <submittedName>
        <fullName evidence="2">Uncharacterized protein</fullName>
    </submittedName>
</protein>
<dbReference type="Proteomes" id="UP001218218">
    <property type="component" value="Unassembled WGS sequence"/>
</dbReference>
<evidence type="ECO:0000313" key="3">
    <source>
        <dbReference type="Proteomes" id="UP001218218"/>
    </source>
</evidence>
<name>A0AAD6ZJC5_9AGAR</name>
<dbReference type="AlphaFoldDB" id="A0AAD6ZJC5"/>
<feature type="region of interest" description="Disordered" evidence="1">
    <location>
        <begin position="30"/>
        <end position="56"/>
    </location>
</feature>
<sequence>MSSLRTTARKQMLSALVLRAGLFSDATNRVGGIAAPQTPTQKPMSRRETRQRTKKLRGIDATRVAPKAPELEIAVAAAALPADVSVEEKPPSVEYYIARAYEALRSGQIPRRIIRTLPPPPPPPQRYGPFESCSRTPPLDEFRTWEEDAWGVVYSTADLAGSATGPIEVLTLQAAPGELPSVQIFYG</sequence>
<reference evidence="2" key="1">
    <citation type="submission" date="2023-03" db="EMBL/GenBank/DDBJ databases">
        <title>Massive genome expansion in bonnet fungi (Mycena s.s.) driven by repeated elements and novel gene families across ecological guilds.</title>
        <authorList>
            <consortium name="Lawrence Berkeley National Laboratory"/>
            <person name="Harder C.B."/>
            <person name="Miyauchi S."/>
            <person name="Viragh M."/>
            <person name="Kuo A."/>
            <person name="Thoen E."/>
            <person name="Andreopoulos B."/>
            <person name="Lu D."/>
            <person name="Skrede I."/>
            <person name="Drula E."/>
            <person name="Henrissat B."/>
            <person name="Morin E."/>
            <person name="Kohler A."/>
            <person name="Barry K."/>
            <person name="LaButti K."/>
            <person name="Morin E."/>
            <person name="Salamov A."/>
            <person name="Lipzen A."/>
            <person name="Mereny Z."/>
            <person name="Hegedus B."/>
            <person name="Baldrian P."/>
            <person name="Stursova M."/>
            <person name="Weitz H."/>
            <person name="Taylor A."/>
            <person name="Grigoriev I.V."/>
            <person name="Nagy L.G."/>
            <person name="Martin F."/>
            <person name="Kauserud H."/>
        </authorList>
    </citation>
    <scope>NUCLEOTIDE SEQUENCE</scope>
    <source>
        <strain evidence="2">CBHHK002</strain>
    </source>
</reference>
<accession>A0AAD6ZJC5</accession>
<organism evidence="2 3">
    <name type="scientific">Mycena albidolilacea</name>
    <dbReference type="NCBI Taxonomy" id="1033008"/>
    <lineage>
        <taxon>Eukaryota</taxon>
        <taxon>Fungi</taxon>
        <taxon>Dikarya</taxon>
        <taxon>Basidiomycota</taxon>
        <taxon>Agaricomycotina</taxon>
        <taxon>Agaricomycetes</taxon>
        <taxon>Agaricomycetidae</taxon>
        <taxon>Agaricales</taxon>
        <taxon>Marasmiineae</taxon>
        <taxon>Mycenaceae</taxon>
        <taxon>Mycena</taxon>
    </lineage>
</organism>
<keyword evidence="3" id="KW-1185">Reference proteome</keyword>
<evidence type="ECO:0000313" key="2">
    <source>
        <dbReference type="EMBL" id="KAJ7325856.1"/>
    </source>
</evidence>
<evidence type="ECO:0000256" key="1">
    <source>
        <dbReference type="SAM" id="MobiDB-lite"/>
    </source>
</evidence>